<dbReference type="PROSITE" id="PS50005">
    <property type="entry name" value="TPR"/>
    <property type="match status" value="1"/>
</dbReference>
<dbReference type="AlphaFoldDB" id="A0A381V748"/>
<dbReference type="EMBL" id="UINC01008022">
    <property type="protein sequence ID" value="SVA36130.1"/>
    <property type="molecule type" value="Genomic_DNA"/>
</dbReference>
<evidence type="ECO:0000313" key="4">
    <source>
        <dbReference type="EMBL" id="SVA36130.1"/>
    </source>
</evidence>
<dbReference type="PANTHER" id="PTHR45586:SF1">
    <property type="entry name" value="LIPOPOLYSACCHARIDE ASSEMBLY PROTEIN B"/>
    <property type="match status" value="1"/>
</dbReference>
<keyword evidence="3" id="KW-0812">Transmembrane</keyword>
<protein>
    <submittedName>
        <fullName evidence="4">Uncharacterized protein</fullName>
    </submittedName>
</protein>
<proteinExistence type="predicted"/>
<dbReference type="PANTHER" id="PTHR45586">
    <property type="entry name" value="TPR REPEAT-CONTAINING PROTEIN PA4667"/>
    <property type="match status" value="1"/>
</dbReference>
<dbReference type="InterPro" id="IPR011990">
    <property type="entry name" value="TPR-like_helical_dom_sf"/>
</dbReference>
<dbReference type="SMART" id="SM00028">
    <property type="entry name" value="TPR"/>
    <property type="match status" value="3"/>
</dbReference>
<dbReference type="Gene3D" id="1.25.40.10">
    <property type="entry name" value="Tetratricopeptide repeat domain"/>
    <property type="match status" value="1"/>
</dbReference>
<accession>A0A381V748</accession>
<name>A0A381V748_9ZZZZ</name>
<dbReference type="InterPro" id="IPR051012">
    <property type="entry name" value="CellSynth/LPSAsmb/PSIAsmb"/>
</dbReference>
<keyword evidence="1" id="KW-0677">Repeat</keyword>
<keyword evidence="3" id="KW-1133">Transmembrane helix</keyword>
<dbReference type="Pfam" id="PF13429">
    <property type="entry name" value="TPR_15"/>
    <property type="match status" value="1"/>
</dbReference>
<evidence type="ECO:0000256" key="3">
    <source>
        <dbReference type="SAM" id="Phobius"/>
    </source>
</evidence>
<reference evidence="4" key="1">
    <citation type="submission" date="2018-05" db="EMBL/GenBank/DDBJ databases">
        <authorList>
            <person name="Lanie J.A."/>
            <person name="Ng W.-L."/>
            <person name="Kazmierczak K.M."/>
            <person name="Andrzejewski T.M."/>
            <person name="Davidsen T.M."/>
            <person name="Wayne K.J."/>
            <person name="Tettelin H."/>
            <person name="Glass J.I."/>
            <person name="Rusch D."/>
            <person name="Podicherti R."/>
            <person name="Tsui H.-C.T."/>
            <person name="Winkler M.E."/>
        </authorList>
    </citation>
    <scope>NUCLEOTIDE SEQUENCE</scope>
</reference>
<evidence type="ECO:0000256" key="1">
    <source>
        <dbReference type="ARBA" id="ARBA00022737"/>
    </source>
</evidence>
<dbReference type="SUPFAM" id="SSF48452">
    <property type="entry name" value="TPR-like"/>
    <property type="match status" value="1"/>
</dbReference>
<gene>
    <name evidence="4" type="ORF">METZ01_LOCUS88984</name>
</gene>
<sequence length="349" mass="39588">MSFPFLPVVLGLIAAAAILFYLFYKPQQKPHTDTLYTDALNAMVKADKATAINLLRDVVKQDSDHINAYLQLGNILREDNPEQAAKIHQSLTVRPNLSVEIQVDIHQALARDYEQLKRLEPAKNEAEQIIRISKKNIWALQFLLRMAERTEDWDRASQLARQLQRLTSSKDAHELARFDVYKGLQCMKDGKRSEALSYFDKAVKTAPDFGLPYKYMGNIHEQSRDLVKAVDNWEFYAMKEPQQASTVFARIEAALFDLGRYSEVENFYRRILDNDPQNFEAIIHLANVLEEKGESQAALALVEETMKPGGPDVRGALMKLKLSLTTSTPMELAHQVDAILETLSGAEHG</sequence>
<organism evidence="4">
    <name type="scientific">marine metagenome</name>
    <dbReference type="NCBI Taxonomy" id="408172"/>
    <lineage>
        <taxon>unclassified sequences</taxon>
        <taxon>metagenomes</taxon>
        <taxon>ecological metagenomes</taxon>
    </lineage>
</organism>
<dbReference type="InterPro" id="IPR019734">
    <property type="entry name" value="TPR_rpt"/>
</dbReference>
<keyword evidence="3" id="KW-0472">Membrane</keyword>
<feature type="transmembrane region" description="Helical" evidence="3">
    <location>
        <begin position="6"/>
        <end position="24"/>
    </location>
</feature>
<evidence type="ECO:0000256" key="2">
    <source>
        <dbReference type="ARBA" id="ARBA00022803"/>
    </source>
</evidence>
<keyword evidence="2" id="KW-0802">TPR repeat</keyword>